<dbReference type="AlphaFoldDB" id="A0A0C2X3K3"/>
<feature type="signal peptide" evidence="5">
    <location>
        <begin position="1"/>
        <end position="19"/>
    </location>
</feature>
<dbReference type="GO" id="GO:0005615">
    <property type="term" value="C:extracellular space"/>
    <property type="evidence" value="ECO:0007669"/>
    <property type="project" value="TreeGrafter"/>
</dbReference>
<dbReference type="Proteomes" id="UP000054549">
    <property type="component" value="Unassembled WGS sequence"/>
</dbReference>
<gene>
    <name evidence="6" type="ORF">M378DRAFT_649865</name>
</gene>
<dbReference type="PANTHER" id="PTHR11245:SF6">
    <property type="entry name" value="DUF19 DOMAIN-CONTAINING PROTEIN"/>
    <property type="match status" value="1"/>
</dbReference>
<keyword evidence="5" id="KW-0732">Signal</keyword>
<dbReference type="GO" id="GO:0006874">
    <property type="term" value="P:intracellular calcium ion homeostasis"/>
    <property type="evidence" value="ECO:0007669"/>
    <property type="project" value="TreeGrafter"/>
</dbReference>
<evidence type="ECO:0008006" key="8">
    <source>
        <dbReference type="Google" id="ProtNLM"/>
    </source>
</evidence>
<name>A0A0C2X3K3_AMAMK</name>
<evidence type="ECO:0000256" key="5">
    <source>
        <dbReference type="SAM" id="SignalP"/>
    </source>
</evidence>
<dbReference type="PANTHER" id="PTHR11245">
    <property type="entry name" value="STANNIOCALCIN"/>
    <property type="match status" value="1"/>
</dbReference>
<evidence type="ECO:0000313" key="6">
    <source>
        <dbReference type="EMBL" id="KIL63796.1"/>
    </source>
</evidence>
<evidence type="ECO:0000256" key="1">
    <source>
        <dbReference type="ARBA" id="ARBA00008693"/>
    </source>
</evidence>
<dbReference type="PROSITE" id="PS51257">
    <property type="entry name" value="PROKAR_LIPOPROTEIN"/>
    <property type="match status" value="1"/>
</dbReference>
<dbReference type="InterPro" id="IPR004978">
    <property type="entry name" value="Stanniocalcin"/>
</dbReference>
<comment type="similarity">
    <text evidence="1">Belongs to the stanniocalcin family.</text>
</comment>
<keyword evidence="7" id="KW-1185">Reference proteome</keyword>
<dbReference type="OrthoDB" id="2251794at2759"/>
<sequence>MRFFVAIVTYLSYVALVFGCESGAHHLKREVPSKCYNPIIDDCSFYPDCLETRYHCGPSGYPLGYGLKYCTAFIQNRGLLSQRGQQWMVDAMHCLQLALVPEATGESKTVQACDELKDYAFSTHPKCYVDNGFCTLPPTDWAGIVEIIGVSAVLSGLKQELQTAADCAGLYAYLLTTGTYRGLGNQYLYSV</sequence>
<evidence type="ECO:0000256" key="4">
    <source>
        <dbReference type="ARBA" id="ARBA00023157"/>
    </source>
</evidence>
<reference evidence="6 7" key="1">
    <citation type="submission" date="2014-04" db="EMBL/GenBank/DDBJ databases">
        <title>Evolutionary Origins and Diversification of the Mycorrhizal Mutualists.</title>
        <authorList>
            <consortium name="DOE Joint Genome Institute"/>
            <consortium name="Mycorrhizal Genomics Consortium"/>
            <person name="Kohler A."/>
            <person name="Kuo A."/>
            <person name="Nagy L.G."/>
            <person name="Floudas D."/>
            <person name="Copeland A."/>
            <person name="Barry K.W."/>
            <person name="Cichocki N."/>
            <person name="Veneault-Fourrey C."/>
            <person name="LaButti K."/>
            <person name="Lindquist E.A."/>
            <person name="Lipzen A."/>
            <person name="Lundell T."/>
            <person name="Morin E."/>
            <person name="Murat C."/>
            <person name="Riley R."/>
            <person name="Ohm R."/>
            <person name="Sun H."/>
            <person name="Tunlid A."/>
            <person name="Henrissat B."/>
            <person name="Grigoriev I.V."/>
            <person name="Hibbett D.S."/>
            <person name="Martin F."/>
        </authorList>
    </citation>
    <scope>NUCLEOTIDE SEQUENCE [LARGE SCALE GENOMIC DNA]</scope>
    <source>
        <strain evidence="6 7">Koide BX008</strain>
    </source>
</reference>
<dbReference type="EMBL" id="KN818255">
    <property type="protein sequence ID" value="KIL63796.1"/>
    <property type="molecule type" value="Genomic_DNA"/>
</dbReference>
<evidence type="ECO:0000256" key="2">
    <source>
        <dbReference type="ARBA" id="ARBA00011748"/>
    </source>
</evidence>
<keyword evidence="4" id="KW-1015">Disulfide bond</keyword>
<evidence type="ECO:0000256" key="3">
    <source>
        <dbReference type="ARBA" id="ARBA00022702"/>
    </source>
</evidence>
<accession>A0A0C2X3K3</accession>
<keyword evidence="3" id="KW-0372">Hormone</keyword>
<evidence type="ECO:0000313" key="7">
    <source>
        <dbReference type="Proteomes" id="UP000054549"/>
    </source>
</evidence>
<dbReference type="HOGENOM" id="CLU_110800_0_0_1"/>
<dbReference type="InParanoid" id="A0A0C2X3K3"/>
<proteinExistence type="inferred from homology"/>
<dbReference type="STRING" id="946122.A0A0C2X3K3"/>
<comment type="subunit">
    <text evidence="2">Homodimer; disulfide-linked.</text>
</comment>
<feature type="chain" id="PRO_5002174005" description="Secreted protein" evidence="5">
    <location>
        <begin position="20"/>
        <end position="191"/>
    </location>
</feature>
<organism evidence="6 7">
    <name type="scientific">Amanita muscaria (strain Koide BX008)</name>
    <dbReference type="NCBI Taxonomy" id="946122"/>
    <lineage>
        <taxon>Eukaryota</taxon>
        <taxon>Fungi</taxon>
        <taxon>Dikarya</taxon>
        <taxon>Basidiomycota</taxon>
        <taxon>Agaricomycotina</taxon>
        <taxon>Agaricomycetes</taxon>
        <taxon>Agaricomycetidae</taxon>
        <taxon>Agaricales</taxon>
        <taxon>Pluteineae</taxon>
        <taxon>Amanitaceae</taxon>
        <taxon>Amanita</taxon>
    </lineage>
</organism>
<dbReference type="GO" id="GO:0005179">
    <property type="term" value="F:hormone activity"/>
    <property type="evidence" value="ECO:0007669"/>
    <property type="project" value="UniProtKB-KW"/>
</dbReference>
<protein>
    <recommendedName>
        <fullName evidence="8">Secreted protein</fullName>
    </recommendedName>
</protein>